<dbReference type="InterPro" id="IPR013992">
    <property type="entry name" value="Adenylate_cyclase-assoc_CAP_N"/>
</dbReference>
<proteinExistence type="inferred from homology"/>
<dbReference type="InterPro" id="IPR036223">
    <property type="entry name" value="CAP_C_sf"/>
</dbReference>
<keyword evidence="6" id="KW-1185">Reference proteome</keyword>
<dbReference type="InterPro" id="IPR013912">
    <property type="entry name" value="Adenylate_cyclase-assoc_CAP_C"/>
</dbReference>
<feature type="region of interest" description="Disordered" evidence="3">
    <location>
        <begin position="28"/>
        <end position="67"/>
    </location>
</feature>
<dbReference type="InterPro" id="IPR001837">
    <property type="entry name" value="Adenylate_cyclase-assoc_CAP"/>
</dbReference>
<dbReference type="Gene3D" id="1.25.40.330">
    <property type="entry name" value="Adenylate cyclase-associated CAP, N-terminal domain"/>
    <property type="match status" value="1"/>
</dbReference>
<protein>
    <recommendedName>
        <fullName evidence="2">Adenylyl cyclase-associated protein</fullName>
    </recommendedName>
</protein>
<feature type="compositionally biased region" description="Pro residues" evidence="3">
    <location>
        <begin position="57"/>
        <end position="66"/>
    </location>
</feature>
<dbReference type="Proteomes" id="UP001345691">
    <property type="component" value="Unassembled WGS sequence"/>
</dbReference>
<comment type="similarity">
    <text evidence="1 2">Belongs to the CAP family.</text>
</comment>
<dbReference type="Pfam" id="PF08603">
    <property type="entry name" value="CAP_C"/>
    <property type="match status" value="1"/>
</dbReference>
<accession>A0ABR0JQ32</accession>
<dbReference type="InterPro" id="IPR006599">
    <property type="entry name" value="CARP_motif"/>
</dbReference>
<evidence type="ECO:0000256" key="2">
    <source>
        <dbReference type="RuleBase" id="RU000647"/>
    </source>
</evidence>
<dbReference type="InterPro" id="IPR016098">
    <property type="entry name" value="CAP/MinC_C"/>
</dbReference>
<organism evidence="5 6">
    <name type="scientific">Exophiala sideris</name>
    <dbReference type="NCBI Taxonomy" id="1016849"/>
    <lineage>
        <taxon>Eukaryota</taxon>
        <taxon>Fungi</taxon>
        <taxon>Dikarya</taxon>
        <taxon>Ascomycota</taxon>
        <taxon>Pezizomycotina</taxon>
        <taxon>Eurotiomycetes</taxon>
        <taxon>Chaetothyriomycetidae</taxon>
        <taxon>Chaetothyriales</taxon>
        <taxon>Herpotrichiellaceae</taxon>
        <taxon>Exophiala</taxon>
    </lineage>
</organism>
<feature type="compositionally biased region" description="Pro residues" evidence="3">
    <location>
        <begin position="281"/>
        <end position="292"/>
    </location>
</feature>
<feature type="domain" description="C-CAP/cofactor C-like" evidence="4">
    <location>
        <begin position="377"/>
        <end position="515"/>
    </location>
</feature>
<dbReference type="Pfam" id="PF01213">
    <property type="entry name" value="CAP_N-CM"/>
    <property type="match status" value="1"/>
</dbReference>
<feature type="region of interest" description="Disordered" evidence="3">
    <location>
        <begin position="269"/>
        <end position="308"/>
    </location>
</feature>
<dbReference type="PANTHER" id="PTHR10652:SF0">
    <property type="entry name" value="ADENYLYL CYCLASE-ASSOCIATED PROTEIN"/>
    <property type="match status" value="1"/>
</dbReference>
<dbReference type="InterPro" id="IPR036222">
    <property type="entry name" value="CAP_N_sf"/>
</dbReference>
<dbReference type="PROSITE" id="PS01088">
    <property type="entry name" value="CAP_1"/>
    <property type="match status" value="1"/>
</dbReference>
<feature type="region of interest" description="Disordered" evidence="3">
    <location>
        <begin position="331"/>
        <end position="380"/>
    </location>
</feature>
<dbReference type="InterPro" id="IPR018106">
    <property type="entry name" value="CAP_CS_N"/>
</dbReference>
<dbReference type="SUPFAM" id="SSF69340">
    <property type="entry name" value="C-terminal domain of adenylylcyclase associated protein"/>
    <property type="match status" value="1"/>
</dbReference>
<evidence type="ECO:0000259" key="4">
    <source>
        <dbReference type="PROSITE" id="PS51329"/>
    </source>
</evidence>
<feature type="compositionally biased region" description="Basic and acidic residues" evidence="3">
    <location>
        <begin position="367"/>
        <end position="380"/>
    </location>
</feature>
<evidence type="ECO:0000256" key="1">
    <source>
        <dbReference type="ARBA" id="ARBA00007659"/>
    </source>
</evidence>
<dbReference type="EMBL" id="JAVRRF010000001">
    <property type="protein sequence ID" value="KAK5067909.1"/>
    <property type="molecule type" value="Genomic_DNA"/>
</dbReference>
<evidence type="ECO:0000313" key="5">
    <source>
        <dbReference type="EMBL" id="KAK5067909.1"/>
    </source>
</evidence>
<evidence type="ECO:0000256" key="3">
    <source>
        <dbReference type="SAM" id="MobiDB-lite"/>
    </source>
</evidence>
<dbReference type="SMART" id="SM00673">
    <property type="entry name" value="CARP"/>
    <property type="match status" value="2"/>
</dbReference>
<reference evidence="5 6" key="1">
    <citation type="submission" date="2023-08" db="EMBL/GenBank/DDBJ databases">
        <title>Black Yeasts Isolated from many extreme environments.</title>
        <authorList>
            <person name="Coleine C."/>
            <person name="Stajich J.E."/>
            <person name="Selbmann L."/>
        </authorList>
    </citation>
    <scope>NUCLEOTIDE SEQUENCE [LARGE SCALE GENOMIC DNA]</scope>
    <source>
        <strain evidence="5 6">CCFEE 6328</strain>
    </source>
</reference>
<gene>
    <name evidence="5" type="primary">SRV2</name>
    <name evidence="5" type="ORF">LTR69_000026</name>
</gene>
<dbReference type="Gene3D" id="2.160.20.70">
    <property type="match status" value="1"/>
</dbReference>
<dbReference type="Pfam" id="PF21938">
    <property type="entry name" value="CAP_N"/>
    <property type="match status" value="1"/>
</dbReference>
<dbReference type="InterPro" id="IPR053950">
    <property type="entry name" value="CAP_N"/>
</dbReference>
<comment type="caution">
    <text evidence="5">The sequence shown here is derived from an EMBL/GenBank/DDBJ whole genome shotgun (WGS) entry which is preliminary data.</text>
</comment>
<dbReference type="InterPro" id="IPR017901">
    <property type="entry name" value="C-CAP_CF_C-like"/>
</dbReference>
<sequence length="537" mass="57782">MAAQGNMNNLTTLIKRLEAATSRLEDIATTVDGPTPPTNGVAAATSSTPSIYATAPDPTPPPPEPLPRSVEAFDQIIQEDVVGFVTASGKIGGLVEEQAKAVKEAFEAERTYLLVASKAKKPDPQPPELMTELHRHTSSVDEIREANRPSPLFTHLSAVSEGIVALGWIVEKRPGDFVTDTLGGAQYYGNKILKEYRDKYDMAQSLLKLELFIDNSCRDKSHVEYIQAYYKIFRSLAAYVKEHFPSGLIWNNKDGIDAVEALKQIQAGAAATTKPAGAAGGPPPPPPPPPLPKFDDDGPLAPAPEASQGGDLSAVFQQLNQGSAITAGLKKVDKSQMTHKNPSLRGAPPPPQRSESQSSRGKSPIPKKPDSLRSKKPGRKELDGTKWIVENFDNTQGEIIEISAELNQSILISKCNKCVLKVNGKANAISIDNCSGLSILVESLVSSLDVIKATKFQVQIDGVVPTLLLDQVDGAQIYLSNQSLATELFTSKCSALNVVLPPKDDSEEDSKELAMPEQFRTVVKNGRLVSEIVEHAG</sequence>
<evidence type="ECO:0000313" key="6">
    <source>
        <dbReference type="Proteomes" id="UP001345691"/>
    </source>
</evidence>
<name>A0ABR0JQ32_9EURO</name>
<dbReference type="PANTHER" id="PTHR10652">
    <property type="entry name" value="ADENYLYL CYCLASE-ASSOCIATED PROTEIN"/>
    <property type="match status" value="1"/>
</dbReference>
<dbReference type="PROSITE" id="PS51329">
    <property type="entry name" value="C_CAP_COFACTOR_C"/>
    <property type="match status" value="1"/>
</dbReference>
<dbReference type="SUPFAM" id="SSF101278">
    <property type="entry name" value="N-terminal domain of adenylylcyclase associated protein, CAP"/>
    <property type="match status" value="1"/>
</dbReference>